<dbReference type="Proteomes" id="UP000253998">
    <property type="component" value="Unassembled WGS sequence"/>
</dbReference>
<dbReference type="GO" id="GO:0016740">
    <property type="term" value="F:transferase activity"/>
    <property type="evidence" value="ECO:0007669"/>
    <property type="project" value="UniProtKB-KW"/>
</dbReference>
<proteinExistence type="predicted"/>
<dbReference type="CDD" id="cd01908">
    <property type="entry name" value="YafJ"/>
    <property type="match status" value="1"/>
</dbReference>
<keyword evidence="3" id="KW-0808">Transferase</keyword>
<dbReference type="PROSITE" id="PS51278">
    <property type="entry name" value="GATASE_TYPE_2"/>
    <property type="match status" value="1"/>
</dbReference>
<dbReference type="Pfam" id="PF13230">
    <property type="entry name" value="GATase_4"/>
    <property type="match status" value="1"/>
</dbReference>
<keyword evidence="1 3" id="KW-0315">Glutamine amidotransferase</keyword>
<sequence length="295" mass="33351">MVLNLHLFYGYSTQGLNKFMCQLLGMNCNTPTDIVFSFEGFRHRAGLTDSHSDGFGIAFFEGKGVRIFRDNKPGHISPIADCVKQYHIKSLNVISHIRKATQGDVNLENTHPFIREIWGENWVFAHNGNLTELPDMSESFCQPIGSTDSETAFCYMAEQLKNRFRKKPSEEEIFQAVQDISNKLAEHGTFNFILSNGEWMIARCSTNLHYLTRKAPFGKAQRVDDDGVIDFNEYAKEGDKVTIITTVPLTKDEVWSKMENGGFVFFKNGEKVWEIIGTPRTEVIDDGTLGTAKVA</sequence>
<comment type="caution">
    <text evidence="3">The sequence shown here is derived from an EMBL/GenBank/DDBJ whole genome shotgun (WGS) entry which is preliminary data.</text>
</comment>
<evidence type="ECO:0000259" key="2">
    <source>
        <dbReference type="PROSITE" id="PS51278"/>
    </source>
</evidence>
<dbReference type="AlphaFoldDB" id="A0A8B2U5X6"/>
<feature type="domain" description="Glutamine amidotransferase type-2" evidence="2">
    <location>
        <begin position="21"/>
        <end position="295"/>
    </location>
</feature>
<dbReference type="EMBL" id="QEPM01000003">
    <property type="protein sequence ID" value="RDE71196.1"/>
    <property type="molecule type" value="Genomic_DNA"/>
</dbReference>
<evidence type="ECO:0000313" key="3">
    <source>
        <dbReference type="EMBL" id="RDE71196.1"/>
    </source>
</evidence>
<dbReference type="InterPro" id="IPR017932">
    <property type="entry name" value="GATase_2_dom"/>
</dbReference>
<dbReference type="InterPro" id="IPR026869">
    <property type="entry name" value="EgtC-like"/>
</dbReference>
<evidence type="ECO:0000313" key="4">
    <source>
        <dbReference type="Proteomes" id="UP000253998"/>
    </source>
</evidence>
<reference evidence="3 4" key="1">
    <citation type="submission" date="2018-05" db="EMBL/GenBank/DDBJ databases">
        <title>Draft Genome Sequences for a Diverse set of 7 Haemophilus Species.</title>
        <authorList>
            <person name="Nichols M."/>
            <person name="Topaz N."/>
            <person name="Wang X."/>
            <person name="Wang X."/>
            <person name="Boxrud D."/>
        </authorList>
    </citation>
    <scope>NUCLEOTIDE SEQUENCE [LARGE SCALE GENOMIC DNA]</scope>
    <source>
        <strain evidence="3 4">C2001002503</strain>
    </source>
</reference>
<dbReference type="SUPFAM" id="SSF56235">
    <property type="entry name" value="N-terminal nucleophile aminohydrolases (Ntn hydrolases)"/>
    <property type="match status" value="1"/>
</dbReference>
<dbReference type="PANTHER" id="PTHR42824">
    <property type="entry name" value="GLUTAMINE AMIDOTRANSFERASE"/>
    <property type="match status" value="1"/>
</dbReference>
<organism evidence="3 4">
    <name type="scientific">Aggregatibacter segnis</name>
    <dbReference type="NCBI Taxonomy" id="739"/>
    <lineage>
        <taxon>Bacteria</taxon>
        <taxon>Pseudomonadati</taxon>
        <taxon>Pseudomonadota</taxon>
        <taxon>Gammaproteobacteria</taxon>
        <taxon>Pasteurellales</taxon>
        <taxon>Pasteurellaceae</taxon>
        <taxon>Aggregatibacter</taxon>
    </lineage>
</organism>
<name>A0A8B2U5X6_9PAST</name>
<dbReference type="Gene3D" id="3.60.20.10">
    <property type="entry name" value="Glutamine Phosphoribosylpyrophosphate, subunit 1, domain 1"/>
    <property type="match status" value="1"/>
</dbReference>
<accession>A0A8B2U5X6</accession>
<evidence type="ECO:0000256" key="1">
    <source>
        <dbReference type="ARBA" id="ARBA00022962"/>
    </source>
</evidence>
<dbReference type="InterPro" id="IPR029055">
    <property type="entry name" value="Ntn_hydrolases_N"/>
</dbReference>
<dbReference type="PANTHER" id="PTHR42824:SF1">
    <property type="entry name" value="GLUTAMINE AMIDOTRANSFERASE YAFJ-RELATED"/>
    <property type="match status" value="1"/>
</dbReference>
<protein>
    <submittedName>
        <fullName evidence="3">Class II glutamine amidotransferase</fullName>
    </submittedName>
</protein>
<gene>
    <name evidence="3" type="ORF">DPV83_05730</name>
</gene>